<dbReference type="Proteomes" id="UP000309061">
    <property type="component" value="Chromosome"/>
</dbReference>
<keyword evidence="3" id="KW-1185">Reference proteome</keyword>
<gene>
    <name evidence="2" type="ORF">H2LOC_018935</name>
</gene>
<dbReference type="KEGG" id="mhey:H2LOC_018935"/>
<keyword evidence="2" id="KW-0489">Methyltransferase</keyword>
<dbReference type="GO" id="GO:0008168">
    <property type="term" value="F:methyltransferase activity"/>
    <property type="evidence" value="ECO:0007669"/>
    <property type="project" value="UniProtKB-KW"/>
</dbReference>
<dbReference type="EMBL" id="CP046052">
    <property type="protein sequence ID" value="QGM47588.1"/>
    <property type="molecule type" value="Genomic_DNA"/>
</dbReference>
<evidence type="ECO:0000313" key="2">
    <source>
        <dbReference type="EMBL" id="QGM47588.1"/>
    </source>
</evidence>
<organism evidence="2 3">
    <name type="scientific">Methylocystis heyeri</name>
    <dbReference type="NCBI Taxonomy" id="391905"/>
    <lineage>
        <taxon>Bacteria</taxon>
        <taxon>Pseudomonadati</taxon>
        <taxon>Pseudomonadota</taxon>
        <taxon>Alphaproteobacteria</taxon>
        <taxon>Hyphomicrobiales</taxon>
        <taxon>Methylocystaceae</taxon>
        <taxon>Methylocystis</taxon>
    </lineage>
</organism>
<feature type="domain" description="Methyltransferase" evidence="1">
    <location>
        <begin position="54"/>
        <end position="154"/>
    </location>
</feature>
<protein>
    <submittedName>
        <fullName evidence="2">Methyltransferase domain-containing protein</fullName>
    </submittedName>
</protein>
<name>A0A6B8KLD3_9HYPH</name>
<keyword evidence="2" id="KW-0808">Transferase</keyword>
<dbReference type="PANTHER" id="PTHR43591:SF24">
    <property type="entry name" value="2-METHOXY-6-POLYPRENYL-1,4-BENZOQUINOL METHYLASE, MITOCHONDRIAL"/>
    <property type="match status" value="1"/>
</dbReference>
<dbReference type="CDD" id="cd02440">
    <property type="entry name" value="AdoMet_MTases"/>
    <property type="match status" value="1"/>
</dbReference>
<dbReference type="SUPFAM" id="SSF53335">
    <property type="entry name" value="S-adenosyl-L-methionine-dependent methyltransferases"/>
    <property type="match status" value="1"/>
</dbReference>
<dbReference type="RefSeq" id="WP_136497177.1">
    <property type="nucleotide sequence ID" value="NZ_CP046052.1"/>
</dbReference>
<accession>A0A6B8KLD3</accession>
<evidence type="ECO:0000259" key="1">
    <source>
        <dbReference type="Pfam" id="PF13649"/>
    </source>
</evidence>
<reference evidence="2 3" key="1">
    <citation type="submission" date="2019-11" db="EMBL/GenBank/DDBJ databases">
        <title>The genome sequence of Methylocystis heyeri.</title>
        <authorList>
            <person name="Oshkin I.Y."/>
            <person name="Miroshnikov K."/>
            <person name="Dedysh S.N."/>
        </authorList>
    </citation>
    <scope>NUCLEOTIDE SEQUENCE [LARGE SCALE GENOMIC DNA]</scope>
    <source>
        <strain evidence="2 3">H2</strain>
    </source>
</reference>
<dbReference type="InterPro" id="IPR029063">
    <property type="entry name" value="SAM-dependent_MTases_sf"/>
</dbReference>
<dbReference type="PANTHER" id="PTHR43591">
    <property type="entry name" value="METHYLTRANSFERASE"/>
    <property type="match status" value="1"/>
</dbReference>
<dbReference type="Pfam" id="PF13649">
    <property type="entry name" value="Methyltransf_25"/>
    <property type="match status" value="1"/>
</dbReference>
<dbReference type="InterPro" id="IPR041698">
    <property type="entry name" value="Methyltransf_25"/>
</dbReference>
<dbReference type="GO" id="GO:0032259">
    <property type="term" value="P:methylation"/>
    <property type="evidence" value="ECO:0007669"/>
    <property type="project" value="UniProtKB-KW"/>
</dbReference>
<dbReference type="OrthoDB" id="7856199at2"/>
<dbReference type="Gene3D" id="3.40.50.150">
    <property type="entry name" value="Vaccinia Virus protein VP39"/>
    <property type="match status" value="1"/>
</dbReference>
<proteinExistence type="predicted"/>
<dbReference type="AlphaFoldDB" id="A0A6B8KLD3"/>
<sequence>MSTLDAENLFTGPIGEEYGMLRLICPNAAKLASRLGQYVGGWRTPGPQPEHLKVLEIGCGTGVSALPLLSCRDDLQLLALDSSAKMLDQAKLNLARWVDSGRVAFVEADALECLKAQEAASFDVVASNYATHNFLDDYRQKVVEEIFRVLKPGGLFLNGDRFAIDDPAEHLKLTQSEVRHWFKTFAALNRYDLLEDWVVHLFSDESPEHIMYFSPGLERLRGAGFDPVRVEYREGVDTLVAAFKPAR</sequence>
<evidence type="ECO:0000313" key="3">
    <source>
        <dbReference type="Proteomes" id="UP000309061"/>
    </source>
</evidence>